<evidence type="ECO:0000256" key="7">
    <source>
        <dbReference type="SAM" id="MobiDB-lite"/>
    </source>
</evidence>
<accession>A0A1Y2IV98</accession>
<dbReference type="EMBL" id="KZ084096">
    <property type="protein sequence ID" value="OSD04573.1"/>
    <property type="molecule type" value="Genomic_DNA"/>
</dbReference>
<feature type="compositionally biased region" description="Acidic residues" evidence="7">
    <location>
        <begin position="428"/>
        <end position="444"/>
    </location>
</feature>
<dbReference type="STRING" id="1353009.A0A1Y2IV98"/>
<feature type="compositionally biased region" description="Acidic residues" evidence="7">
    <location>
        <begin position="385"/>
        <end position="421"/>
    </location>
</feature>
<comment type="function">
    <text evidence="6">Involved in nucleolar processing of pre-18S ribosomal RNA. Has a role in the nuclear export of 40S pre-ribosomal subunit to the cytoplasm.</text>
</comment>
<feature type="compositionally biased region" description="Low complexity" evidence="7">
    <location>
        <begin position="256"/>
        <end position="266"/>
    </location>
</feature>
<feature type="compositionally biased region" description="Basic and acidic residues" evidence="7">
    <location>
        <begin position="288"/>
        <end position="325"/>
    </location>
</feature>
<evidence type="ECO:0000256" key="3">
    <source>
        <dbReference type="ARBA" id="ARBA00022517"/>
    </source>
</evidence>
<keyword evidence="3" id="KW-0690">Ribosome biogenesis</keyword>
<dbReference type="InterPro" id="IPR007276">
    <property type="entry name" value="Nop14"/>
</dbReference>
<feature type="region of interest" description="Disordered" evidence="7">
    <location>
        <begin position="868"/>
        <end position="915"/>
    </location>
</feature>
<feature type="region of interest" description="Disordered" evidence="7">
    <location>
        <begin position="1"/>
        <end position="44"/>
    </location>
</feature>
<protein>
    <submittedName>
        <fullName evidence="8">Nop14-like protein</fullName>
    </submittedName>
</protein>
<dbReference type="GO" id="GO:0032040">
    <property type="term" value="C:small-subunit processome"/>
    <property type="evidence" value="ECO:0007669"/>
    <property type="project" value="InterPro"/>
</dbReference>
<dbReference type="GO" id="GO:0030692">
    <property type="term" value="C:Noc4p-Nop14p complex"/>
    <property type="evidence" value="ECO:0007669"/>
    <property type="project" value="TreeGrafter"/>
</dbReference>
<feature type="region of interest" description="Disordered" evidence="7">
    <location>
        <begin position="106"/>
        <end position="132"/>
    </location>
</feature>
<organism evidence="8 9">
    <name type="scientific">Trametes coccinea (strain BRFM310)</name>
    <name type="common">Pycnoporus coccineus</name>
    <dbReference type="NCBI Taxonomy" id="1353009"/>
    <lineage>
        <taxon>Eukaryota</taxon>
        <taxon>Fungi</taxon>
        <taxon>Dikarya</taxon>
        <taxon>Basidiomycota</taxon>
        <taxon>Agaricomycotina</taxon>
        <taxon>Agaricomycetes</taxon>
        <taxon>Polyporales</taxon>
        <taxon>Polyporaceae</taxon>
        <taxon>Trametes</taxon>
    </lineage>
</organism>
<gene>
    <name evidence="8" type="ORF">PYCCODRAFT_1407565</name>
</gene>
<evidence type="ECO:0000256" key="2">
    <source>
        <dbReference type="ARBA" id="ARBA00007466"/>
    </source>
</evidence>
<evidence type="ECO:0000256" key="5">
    <source>
        <dbReference type="ARBA" id="ARBA00023242"/>
    </source>
</evidence>
<reference evidence="8 9" key="1">
    <citation type="journal article" date="2015" name="Biotechnol. Biofuels">
        <title>Enhanced degradation of softwood versus hardwood by the white-rot fungus Pycnoporus coccineus.</title>
        <authorList>
            <person name="Couturier M."/>
            <person name="Navarro D."/>
            <person name="Chevret D."/>
            <person name="Henrissat B."/>
            <person name="Piumi F."/>
            <person name="Ruiz-Duenas F.J."/>
            <person name="Martinez A.T."/>
            <person name="Grigoriev I.V."/>
            <person name="Riley R."/>
            <person name="Lipzen A."/>
            <person name="Berrin J.G."/>
            <person name="Master E.R."/>
            <person name="Rosso M.N."/>
        </authorList>
    </citation>
    <scope>NUCLEOTIDE SEQUENCE [LARGE SCALE GENOMIC DNA]</scope>
    <source>
        <strain evidence="8 9">BRFM310</strain>
    </source>
</reference>
<evidence type="ECO:0000256" key="4">
    <source>
        <dbReference type="ARBA" id="ARBA00022552"/>
    </source>
</evidence>
<feature type="compositionally biased region" description="Basic and acidic residues" evidence="7">
    <location>
        <begin position="868"/>
        <end position="885"/>
    </location>
</feature>
<dbReference type="GO" id="GO:0030490">
    <property type="term" value="P:maturation of SSU-rRNA"/>
    <property type="evidence" value="ECO:0007669"/>
    <property type="project" value="TreeGrafter"/>
</dbReference>
<dbReference type="PANTHER" id="PTHR23183">
    <property type="entry name" value="NOP14"/>
    <property type="match status" value="1"/>
</dbReference>
<feature type="compositionally biased region" description="Basic and acidic residues" evidence="7">
    <location>
        <begin position="33"/>
        <end position="44"/>
    </location>
</feature>
<dbReference type="Pfam" id="PF04147">
    <property type="entry name" value="Nop14"/>
    <property type="match status" value="1"/>
</dbReference>
<feature type="compositionally biased region" description="Basic and acidic residues" evidence="7">
    <location>
        <begin position="179"/>
        <end position="189"/>
    </location>
</feature>
<keyword evidence="5" id="KW-0539">Nucleus</keyword>
<keyword evidence="4" id="KW-0698">rRNA processing</keyword>
<dbReference type="OrthoDB" id="441771at2759"/>
<dbReference type="PANTHER" id="PTHR23183:SF0">
    <property type="entry name" value="NUCLEOLAR PROTEIN 14"/>
    <property type="match status" value="1"/>
</dbReference>
<feature type="compositionally biased region" description="Basic and acidic residues" evidence="7">
    <location>
        <begin position="205"/>
        <end position="227"/>
    </location>
</feature>
<dbReference type="Proteomes" id="UP000193067">
    <property type="component" value="Unassembled WGS sequence"/>
</dbReference>
<feature type="compositionally biased region" description="Polar residues" evidence="7">
    <location>
        <begin position="1"/>
        <end position="25"/>
    </location>
</feature>
<comment type="similarity">
    <text evidence="2">Belongs to the NOP14 family.</text>
</comment>
<keyword evidence="9" id="KW-1185">Reference proteome</keyword>
<proteinExistence type="inferred from homology"/>
<evidence type="ECO:0000256" key="1">
    <source>
        <dbReference type="ARBA" id="ARBA00004604"/>
    </source>
</evidence>
<evidence type="ECO:0000256" key="6">
    <source>
        <dbReference type="ARBA" id="ARBA00024695"/>
    </source>
</evidence>
<name>A0A1Y2IV98_TRAC3</name>
<dbReference type="AlphaFoldDB" id="A0A1Y2IV98"/>
<feature type="compositionally biased region" description="Basic and acidic residues" evidence="7">
    <location>
        <begin position="892"/>
        <end position="907"/>
    </location>
</feature>
<feature type="compositionally biased region" description="Basic residues" evidence="7">
    <location>
        <begin position="451"/>
        <end position="462"/>
    </location>
</feature>
<evidence type="ECO:0000313" key="9">
    <source>
        <dbReference type="Proteomes" id="UP000193067"/>
    </source>
</evidence>
<comment type="subcellular location">
    <subcellularLocation>
        <location evidence="1">Nucleus</location>
        <location evidence="1">Nucleolus</location>
    </subcellularLocation>
</comment>
<feature type="compositionally biased region" description="Basic and acidic residues" evidence="7">
    <location>
        <begin position="121"/>
        <end position="132"/>
    </location>
</feature>
<evidence type="ECO:0000313" key="8">
    <source>
        <dbReference type="EMBL" id="OSD04573.1"/>
    </source>
</evidence>
<feature type="compositionally biased region" description="Acidic residues" evidence="7">
    <location>
        <begin position="194"/>
        <end position="204"/>
    </location>
</feature>
<feature type="region of interest" description="Disordered" evidence="7">
    <location>
        <begin position="161"/>
        <end position="470"/>
    </location>
</feature>
<sequence length="915" mass="103038">MAKGSQLKQLKTALSQAGLTGQPQTGKKRKRAAPTERDKEKKAEKLKAIQQKLNPFDVKVTKVKHDVGGRKIIGTVGRPAQSKQAGIEQRKKTLLKEYEEKDRAGGIVDRRFGENDPTMTPEERMLERFTRERQRASKGVAFNLEDEDELTHYGQSLSKLDDFDNVGLGLDDDDEDEGQMDRRTVERSHFGGFGDEDEGEDEEEPARKKSKAEVMAEVIAKSKEHKFLRQTQQEEDENLRHELDQELDSIRSLLFAAPPAEPAADATGSSSVPAPATTPALPEDDKEYDQYVRELALDRRAKPKDRTKTEEELALEEKEALEKAERRRLKRMRGEETDSEDEQKGSKRKQPRQRGGDDLEDDFREEDGWNGLGAGLGDDAAMAASDDEESDDEAEDGDSGEEDDESGDEDEDEEDEEEEEGSVAPEFESAEEDSGEEDGEEGESEALVQSSRKRRSKSKSKSAAKELPYTFPCPDTHDEFLEIVEDIDDEDIPTVVKRIRALHHPSLATDNKFKLQRLNTVLIEHILYITAPPAPRFSLLTSLLPHLGALTKQYPIQSAEAFVDKLNLMHKNLKRGLSRGATDLEAKTWPGLSELSLLRVVGQLWPTSDMNHAVISPARLLMGAYLGLCRVRSLQDIASGLFLCSLFAHYEKLSKRLVPEAVNFLVNSVLHLAPHSFKDAASIPGNFPLQDFKTALTSSLAVDTKKAKKLSVGKPNLARCLAEGDLAEQEKVDLLGVALELLGKFSDMYKGVEGFIELYTPVQDILGAVKVTSLPSDLASRVQSLQDTLTRLLKFALQGRRPLRLQAHKPIPIPTYVPKFEQTSSNYLRNRDPDHERNEAAKLRAQYKQERKGAIRELRKDARFLAAEQQKKQKEKDREYNERMKRVFSSLESERAEEKAMEREKMKDKRRAGRK</sequence>